<sequence>MQSDLSNRQLLNIVSQKPTAIEIKKYALEIIKRAGSFTYVEEFLRNKETEAMTEIKRLGGNPLLEKYIETLGLGAGK</sequence>
<dbReference type="Proteomes" id="UP001476247">
    <property type="component" value="Unassembled WGS sequence"/>
</dbReference>
<protein>
    <submittedName>
        <fullName evidence="1">Uncharacterized protein</fullName>
    </submittedName>
</protein>
<dbReference type="InterPro" id="IPR008949">
    <property type="entry name" value="Isoprenoid_synthase_dom_sf"/>
</dbReference>
<evidence type="ECO:0000313" key="1">
    <source>
        <dbReference type="EMBL" id="GAA5801116.1"/>
    </source>
</evidence>
<keyword evidence="2" id="KW-1185">Reference proteome</keyword>
<proteinExistence type="predicted"/>
<name>A0ABP9Y2G3_9FUNG</name>
<comment type="caution">
    <text evidence="1">The sequence shown here is derived from an EMBL/GenBank/DDBJ whole genome shotgun (WGS) entry which is preliminary data.</text>
</comment>
<gene>
    <name evidence="1" type="ORF">HPULCUR_006558</name>
</gene>
<accession>A0ABP9Y2G3</accession>
<evidence type="ECO:0000313" key="2">
    <source>
        <dbReference type="Proteomes" id="UP001476247"/>
    </source>
</evidence>
<reference evidence="1 2" key="1">
    <citation type="submission" date="2024-04" db="EMBL/GenBank/DDBJ databases">
        <title>genome sequences of Mucor flavus KT1a and Helicostylum pulchrum KT1b strains isolation_sourced from the surface of a dry-aged beef.</title>
        <authorList>
            <person name="Toyotome T."/>
            <person name="Hosono M."/>
            <person name="Torimaru M."/>
            <person name="Fukuda K."/>
            <person name="Mikami N."/>
        </authorList>
    </citation>
    <scope>NUCLEOTIDE SEQUENCE [LARGE SCALE GENOMIC DNA]</scope>
    <source>
        <strain evidence="1 2">KT1b</strain>
    </source>
</reference>
<organism evidence="1 2">
    <name type="scientific">Helicostylum pulchrum</name>
    <dbReference type="NCBI Taxonomy" id="562976"/>
    <lineage>
        <taxon>Eukaryota</taxon>
        <taxon>Fungi</taxon>
        <taxon>Fungi incertae sedis</taxon>
        <taxon>Mucoromycota</taxon>
        <taxon>Mucoromycotina</taxon>
        <taxon>Mucoromycetes</taxon>
        <taxon>Mucorales</taxon>
        <taxon>Mucorineae</taxon>
        <taxon>Mucoraceae</taxon>
        <taxon>Helicostylum</taxon>
    </lineage>
</organism>
<dbReference type="Gene3D" id="1.10.600.10">
    <property type="entry name" value="Farnesyl Diphosphate Synthase"/>
    <property type="match status" value="1"/>
</dbReference>
<dbReference type="EMBL" id="BAABUJ010000017">
    <property type="protein sequence ID" value="GAA5801116.1"/>
    <property type="molecule type" value="Genomic_DNA"/>
</dbReference>